<reference evidence="1 2" key="1">
    <citation type="submission" date="2023-01" db="EMBL/GenBank/DDBJ databases">
        <authorList>
            <person name="Whitehead M."/>
        </authorList>
    </citation>
    <scope>NUCLEOTIDE SEQUENCE [LARGE SCALE GENOMIC DNA]</scope>
</reference>
<protein>
    <submittedName>
        <fullName evidence="1">Uncharacterized protein</fullName>
    </submittedName>
</protein>
<keyword evidence="2" id="KW-1185">Reference proteome</keyword>
<organism evidence="1 2">
    <name type="scientific">Macrosiphum euphorbiae</name>
    <name type="common">potato aphid</name>
    <dbReference type="NCBI Taxonomy" id="13131"/>
    <lineage>
        <taxon>Eukaryota</taxon>
        <taxon>Metazoa</taxon>
        <taxon>Ecdysozoa</taxon>
        <taxon>Arthropoda</taxon>
        <taxon>Hexapoda</taxon>
        <taxon>Insecta</taxon>
        <taxon>Pterygota</taxon>
        <taxon>Neoptera</taxon>
        <taxon>Paraneoptera</taxon>
        <taxon>Hemiptera</taxon>
        <taxon>Sternorrhyncha</taxon>
        <taxon>Aphidomorpha</taxon>
        <taxon>Aphidoidea</taxon>
        <taxon>Aphididae</taxon>
        <taxon>Macrosiphini</taxon>
        <taxon>Macrosiphum</taxon>
    </lineage>
</organism>
<sequence>MAGSIEDNAALYKKKTFTYVPPSPPAELIETTSYTINFAARKFILVGIDPTDNFQVTVHLLTPSRHVKISPDFLRRIFSMMGHILSFILDTVQKYKRIIFLETEFHKISSMVYCGENVLVIESKTQDGCRVLLNREDFMKLQYLECSIFESIVRKEVTTAPVIKRQFDDFAMYLHEKSACLKSPPKNLEDMLIFVKKIQDDRTEKIYPNMIGQIQMYATVQLAETVLQQLTHELQNGEMDTPTSSSYSPVSNILSMHDDSSARDGFNQPKDDILAKALDHMDGSDEVRNPQACDVNDGPDFFYQFRTISPPQPYPTYTDHPVPSHKRSHSTFAYHPTPVRDVKRRLF</sequence>
<dbReference type="Proteomes" id="UP001160148">
    <property type="component" value="Unassembled WGS sequence"/>
</dbReference>
<name>A0AAV0W9S5_9HEMI</name>
<gene>
    <name evidence="1" type="ORF">MEUPH1_LOCUS8836</name>
</gene>
<dbReference type="EMBL" id="CARXXK010000002">
    <property type="protein sequence ID" value="CAI6352619.1"/>
    <property type="molecule type" value="Genomic_DNA"/>
</dbReference>
<evidence type="ECO:0000313" key="2">
    <source>
        <dbReference type="Proteomes" id="UP001160148"/>
    </source>
</evidence>
<comment type="caution">
    <text evidence="1">The sequence shown here is derived from an EMBL/GenBank/DDBJ whole genome shotgun (WGS) entry which is preliminary data.</text>
</comment>
<dbReference type="AlphaFoldDB" id="A0AAV0W9S5"/>
<accession>A0AAV0W9S5</accession>
<proteinExistence type="predicted"/>
<evidence type="ECO:0000313" key="1">
    <source>
        <dbReference type="EMBL" id="CAI6352619.1"/>
    </source>
</evidence>